<dbReference type="InterPro" id="IPR002645">
    <property type="entry name" value="STAS_dom"/>
</dbReference>
<dbReference type="PANTHER" id="PTHR33495">
    <property type="entry name" value="ANTI-SIGMA FACTOR ANTAGONIST TM_1081-RELATED-RELATED"/>
    <property type="match status" value="1"/>
</dbReference>
<dbReference type="InterPro" id="IPR003658">
    <property type="entry name" value="Anti-sigma_ant"/>
</dbReference>
<comment type="caution">
    <text evidence="5">The sequence shown here is derived from an EMBL/GenBank/DDBJ whole genome shotgun (WGS) entry which is preliminary data.</text>
</comment>
<evidence type="ECO:0000256" key="2">
    <source>
        <dbReference type="RuleBase" id="RU003749"/>
    </source>
</evidence>
<dbReference type="Gene3D" id="3.30.750.24">
    <property type="entry name" value="STAS domain"/>
    <property type="match status" value="1"/>
</dbReference>
<protein>
    <recommendedName>
        <fullName evidence="2">Anti-sigma factor antagonist</fullName>
    </recommendedName>
</protein>
<dbReference type="SUPFAM" id="SSF52091">
    <property type="entry name" value="SpoIIaa-like"/>
    <property type="match status" value="1"/>
</dbReference>
<dbReference type="RefSeq" id="WP_253858799.1">
    <property type="nucleotide sequence ID" value="NZ_BAAALM010000008.1"/>
</dbReference>
<dbReference type="EMBL" id="BAAALM010000008">
    <property type="protein sequence ID" value="GAA1207896.1"/>
    <property type="molecule type" value="Genomic_DNA"/>
</dbReference>
<comment type="similarity">
    <text evidence="1 2">Belongs to the anti-sigma-factor antagonist family.</text>
</comment>
<dbReference type="InterPro" id="IPR036513">
    <property type="entry name" value="STAS_dom_sf"/>
</dbReference>
<dbReference type="Pfam" id="PF01740">
    <property type="entry name" value="STAS"/>
    <property type="match status" value="1"/>
</dbReference>
<feature type="region of interest" description="Disordered" evidence="3">
    <location>
        <begin position="1"/>
        <end position="23"/>
    </location>
</feature>
<dbReference type="NCBIfam" id="TIGR00377">
    <property type="entry name" value="ant_ant_sig"/>
    <property type="match status" value="1"/>
</dbReference>
<name>A0ABP4FZJ9_9PSEU</name>
<evidence type="ECO:0000256" key="3">
    <source>
        <dbReference type="SAM" id="MobiDB-lite"/>
    </source>
</evidence>
<organism evidence="5 6">
    <name type="scientific">Prauserella alba</name>
    <dbReference type="NCBI Taxonomy" id="176898"/>
    <lineage>
        <taxon>Bacteria</taxon>
        <taxon>Bacillati</taxon>
        <taxon>Actinomycetota</taxon>
        <taxon>Actinomycetes</taxon>
        <taxon>Pseudonocardiales</taxon>
        <taxon>Pseudonocardiaceae</taxon>
        <taxon>Prauserella</taxon>
    </lineage>
</organism>
<dbReference type="PANTHER" id="PTHR33495:SF2">
    <property type="entry name" value="ANTI-SIGMA FACTOR ANTAGONIST TM_1081-RELATED"/>
    <property type="match status" value="1"/>
</dbReference>
<feature type="domain" description="STAS" evidence="4">
    <location>
        <begin position="31"/>
        <end position="143"/>
    </location>
</feature>
<proteinExistence type="inferred from homology"/>
<evidence type="ECO:0000313" key="6">
    <source>
        <dbReference type="Proteomes" id="UP001500467"/>
    </source>
</evidence>
<sequence length="163" mass="16800">MRAWLPFTQSTCGPTQSSRATAGGTAGCPLLRWDVRSHGRLVVATADGELDLATTPSLAEGLSPGVTAGNHVVLDVTRLTFCSAAGLGLFTTLHRHTEATGGSLRLVAPSAALRRVLDLVALDEVLLTAPDITSAVRLALTGRNAAAETGLVMRSPLPGPPAR</sequence>
<keyword evidence="6" id="KW-1185">Reference proteome</keyword>
<dbReference type="CDD" id="cd07043">
    <property type="entry name" value="STAS_anti-anti-sigma_factors"/>
    <property type="match status" value="1"/>
</dbReference>
<dbReference type="Proteomes" id="UP001500467">
    <property type="component" value="Unassembled WGS sequence"/>
</dbReference>
<accession>A0ABP4FZJ9</accession>
<evidence type="ECO:0000259" key="4">
    <source>
        <dbReference type="PROSITE" id="PS50801"/>
    </source>
</evidence>
<feature type="compositionally biased region" description="Polar residues" evidence="3">
    <location>
        <begin position="7"/>
        <end position="20"/>
    </location>
</feature>
<dbReference type="PROSITE" id="PS50801">
    <property type="entry name" value="STAS"/>
    <property type="match status" value="1"/>
</dbReference>
<reference evidence="6" key="1">
    <citation type="journal article" date="2019" name="Int. J. Syst. Evol. Microbiol.">
        <title>The Global Catalogue of Microorganisms (GCM) 10K type strain sequencing project: providing services to taxonomists for standard genome sequencing and annotation.</title>
        <authorList>
            <consortium name="The Broad Institute Genomics Platform"/>
            <consortium name="The Broad Institute Genome Sequencing Center for Infectious Disease"/>
            <person name="Wu L."/>
            <person name="Ma J."/>
        </authorList>
    </citation>
    <scope>NUCLEOTIDE SEQUENCE [LARGE SCALE GENOMIC DNA]</scope>
    <source>
        <strain evidence="6">JCM 13022</strain>
    </source>
</reference>
<gene>
    <name evidence="5" type="ORF">GCM10009675_29410</name>
</gene>
<evidence type="ECO:0000256" key="1">
    <source>
        <dbReference type="ARBA" id="ARBA00009013"/>
    </source>
</evidence>
<evidence type="ECO:0000313" key="5">
    <source>
        <dbReference type="EMBL" id="GAA1207896.1"/>
    </source>
</evidence>